<feature type="transmembrane region" description="Helical" evidence="5">
    <location>
        <begin position="103"/>
        <end position="123"/>
    </location>
</feature>
<dbReference type="GO" id="GO:0016020">
    <property type="term" value="C:membrane"/>
    <property type="evidence" value="ECO:0007669"/>
    <property type="project" value="UniProtKB-SubCell"/>
</dbReference>
<accession>A0A1R1Y9T4</accession>
<evidence type="ECO:0000313" key="6">
    <source>
        <dbReference type="EMBL" id="OMJ23429.1"/>
    </source>
</evidence>
<keyword evidence="3 5" id="KW-1133">Transmembrane helix</keyword>
<evidence type="ECO:0000256" key="1">
    <source>
        <dbReference type="ARBA" id="ARBA00004141"/>
    </source>
</evidence>
<feature type="transmembrane region" description="Helical" evidence="5">
    <location>
        <begin position="239"/>
        <end position="261"/>
    </location>
</feature>
<proteinExistence type="predicted"/>
<name>A0A1R1Y9T4_9FUNG</name>
<comment type="caution">
    <text evidence="7">The sequence shown here is derived from an EMBL/GenBank/DDBJ whole genome shotgun (WGS) entry which is preliminary data.</text>
</comment>
<dbReference type="Pfam" id="PF05653">
    <property type="entry name" value="Mg_trans_NIPA"/>
    <property type="match status" value="1"/>
</dbReference>
<reference evidence="7 8" key="1">
    <citation type="submission" date="2017-01" db="EMBL/GenBank/DDBJ databases">
        <authorList>
            <person name="Mah S.A."/>
            <person name="Swanson W.J."/>
            <person name="Moy G.W."/>
            <person name="Vacquier V.D."/>
        </authorList>
    </citation>
    <scope>NUCLEOTIDE SEQUENCE [LARGE SCALE GENOMIC DNA]</scope>
    <source>
        <strain evidence="7 8">GSMNP</strain>
    </source>
</reference>
<keyword evidence="4 5" id="KW-0472">Membrane</keyword>
<dbReference type="PANTHER" id="PTHR12570">
    <property type="match status" value="1"/>
</dbReference>
<dbReference type="GO" id="GO:0015095">
    <property type="term" value="F:magnesium ion transmembrane transporter activity"/>
    <property type="evidence" value="ECO:0007669"/>
    <property type="project" value="InterPro"/>
</dbReference>
<organism evidence="7 8">
    <name type="scientific">Smittium culicis</name>
    <dbReference type="NCBI Taxonomy" id="133412"/>
    <lineage>
        <taxon>Eukaryota</taxon>
        <taxon>Fungi</taxon>
        <taxon>Fungi incertae sedis</taxon>
        <taxon>Zoopagomycota</taxon>
        <taxon>Kickxellomycotina</taxon>
        <taxon>Harpellomycetes</taxon>
        <taxon>Harpellales</taxon>
        <taxon>Legeriomycetaceae</taxon>
        <taxon>Smittium</taxon>
    </lineage>
</organism>
<feature type="transmembrane region" description="Helical" evidence="5">
    <location>
        <begin position="267"/>
        <end position="289"/>
    </location>
</feature>
<evidence type="ECO:0000256" key="5">
    <source>
        <dbReference type="SAM" id="Phobius"/>
    </source>
</evidence>
<dbReference type="EMBL" id="LSSN01000542">
    <property type="protein sequence ID" value="OMJ23429.1"/>
    <property type="molecule type" value="Genomic_DNA"/>
</dbReference>
<sequence>MESKYIGVILALISSLLIGGSFVFTKIGLQNAKNEYGSATKGFKYLRSKMWWFGMISMALGEAANFIAYTFAPAILVTPLGALSVIFGAIFAYFFLGDKINSIGKCGCALCLIGALIVVANSPDDPIINSVEAIVKFALKPGFLVYSGISIVVMLLLMFVAAPRYGKRNPLTYLGICSLAGAFTVIATKAFGIAVKLTVSGSNQFNRISTYVFLLFIIIFIALQLSFFNRALANFNTNLVIPIYYVFFTTATIIASSILFGGIDGTVADFISIVCGFFTLFIGVLLLNISREKPQLDSMLELDVYNHDNPECPNVSLISQAPDSCIDIHSSTSKDYEKYIIKDDSTDNQTISIPCNSKQKSFL</sequence>
<evidence type="ECO:0000313" key="7">
    <source>
        <dbReference type="EMBL" id="OMJ23644.1"/>
    </source>
</evidence>
<feature type="transmembrane region" description="Helical" evidence="5">
    <location>
        <begin position="208"/>
        <end position="227"/>
    </location>
</feature>
<dbReference type="AlphaFoldDB" id="A0A1R1Y9T4"/>
<keyword evidence="2 5" id="KW-0812">Transmembrane</keyword>
<gene>
    <name evidence="7" type="ORF">AYI70_g2133</name>
    <name evidence="6" type="ORF">AYI70_g2260</name>
</gene>
<dbReference type="InterPro" id="IPR008521">
    <property type="entry name" value="Mg_trans_NIPA"/>
</dbReference>
<feature type="transmembrane region" description="Helical" evidence="5">
    <location>
        <begin position="6"/>
        <end position="29"/>
    </location>
</feature>
<feature type="transmembrane region" description="Helical" evidence="5">
    <location>
        <begin position="173"/>
        <end position="196"/>
    </location>
</feature>
<feature type="transmembrane region" description="Helical" evidence="5">
    <location>
        <begin position="75"/>
        <end position="96"/>
    </location>
</feature>
<feature type="transmembrane region" description="Helical" evidence="5">
    <location>
        <begin position="143"/>
        <end position="161"/>
    </location>
</feature>
<comment type="subcellular location">
    <subcellularLocation>
        <location evidence="1">Membrane</location>
        <topology evidence="1">Multi-pass membrane protein</topology>
    </subcellularLocation>
</comment>
<dbReference type="EMBL" id="LSSN01000503">
    <property type="protein sequence ID" value="OMJ23644.1"/>
    <property type="molecule type" value="Genomic_DNA"/>
</dbReference>
<keyword evidence="8" id="KW-1185">Reference proteome</keyword>
<evidence type="ECO:0000256" key="4">
    <source>
        <dbReference type="ARBA" id="ARBA00023136"/>
    </source>
</evidence>
<dbReference type="SUPFAM" id="SSF103481">
    <property type="entry name" value="Multidrug resistance efflux transporter EmrE"/>
    <property type="match status" value="1"/>
</dbReference>
<dbReference type="PANTHER" id="PTHR12570:SF92">
    <property type="entry name" value="SPICHTHYIN, ISOFORM B"/>
    <property type="match status" value="1"/>
</dbReference>
<dbReference type="OrthoDB" id="6428174at2759"/>
<evidence type="ECO:0000313" key="8">
    <source>
        <dbReference type="Proteomes" id="UP000187283"/>
    </source>
</evidence>
<evidence type="ECO:0000256" key="2">
    <source>
        <dbReference type="ARBA" id="ARBA00022692"/>
    </source>
</evidence>
<feature type="transmembrane region" description="Helical" evidence="5">
    <location>
        <begin position="50"/>
        <end position="69"/>
    </location>
</feature>
<dbReference type="Proteomes" id="UP000187283">
    <property type="component" value="Unassembled WGS sequence"/>
</dbReference>
<dbReference type="STRING" id="133412.A0A1R1Y9T4"/>
<evidence type="ECO:0000256" key="3">
    <source>
        <dbReference type="ARBA" id="ARBA00022989"/>
    </source>
</evidence>
<protein>
    <submittedName>
        <fullName evidence="7">Putative magnesium transporter NIPA7</fullName>
    </submittedName>
</protein>
<dbReference type="InterPro" id="IPR037185">
    <property type="entry name" value="EmrE-like"/>
</dbReference>